<dbReference type="GO" id="GO:0004714">
    <property type="term" value="F:transmembrane receptor protein tyrosine kinase activity"/>
    <property type="evidence" value="ECO:0007669"/>
    <property type="project" value="InterPro"/>
</dbReference>
<feature type="region of interest" description="Disordered" evidence="13">
    <location>
        <begin position="844"/>
        <end position="877"/>
    </location>
</feature>
<keyword evidence="7" id="KW-0418">Kinase</keyword>
<keyword evidence="11" id="KW-0325">Glycoprotein</keyword>
<feature type="compositionally biased region" description="Polar residues" evidence="13">
    <location>
        <begin position="855"/>
        <end position="877"/>
    </location>
</feature>
<feature type="domain" description="Protein kinase" evidence="15">
    <location>
        <begin position="545"/>
        <end position="820"/>
    </location>
</feature>
<dbReference type="FunFam" id="2.60.120.430:FF:000003">
    <property type="entry name" value="FERONIA receptor-like kinase"/>
    <property type="match status" value="1"/>
</dbReference>
<dbReference type="GO" id="GO:0016020">
    <property type="term" value="C:membrane"/>
    <property type="evidence" value="ECO:0007669"/>
    <property type="project" value="UniProtKB-SubCell"/>
</dbReference>
<dbReference type="FunFam" id="2.60.120.430:FF:000007">
    <property type="entry name" value="FERONIA receptor-like kinase"/>
    <property type="match status" value="1"/>
</dbReference>
<feature type="transmembrane region" description="Helical" evidence="14">
    <location>
        <begin position="463"/>
        <end position="484"/>
    </location>
</feature>
<dbReference type="SUPFAM" id="SSF56112">
    <property type="entry name" value="Protein kinase-like (PK-like)"/>
    <property type="match status" value="1"/>
</dbReference>
<dbReference type="EMBL" id="GHES01032166">
    <property type="protein sequence ID" value="MPA62725.1"/>
    <property type="molecule type" value="Transcribed_RNA"/>
</dbReference>
<keyword evidence="3" id="KW-0808">Transferase</keyword>
<evidence type="ECO:0000256" key="2">
    <source>
        <dbReference type="ARBA" id="ARBA00022527"/>
    </source>
</evidence>
<dbReference type="InterPro" id="IPR011009">
    <property type="entry name" value="Kinase-like_dom_sf"/>
</dbReference>
<dbReference type="InterPro" id="IPR000719">
    <property type="entry name" value="Prot_kinase_dom"/>
</dbReference>
<evidence type="ECO:0000256" key="5">
    <source>
        <dbReference type="ARBA" id="ARBA00022729"/>
    </source>
</evidence>
<evidence type="ECO:0000256" key="6">
    <source>
        <dbReference type="ARBA" id="ARBA00022741"/>
    </source>
</evidence>
<evidence type="ECO:0000259" key="15">
    <source>
        <dbReference type="PROSITE" id="PS50011"/>
    </source>
</evidence>
<feature type="binding site" evidence="12">
    <location>
        <position position="574"/>
    </location>
    <ligand>
        <name>ATP</name>
        <dbReference type="ChEBI" id="CHEBI:30616"/>
    </ligand>
</feature>
<evidence type="ECO:0000256" key="10">
    <source>
        <dbReference type="ARBA" id="ARBA00023136"/>
    </source>
</evidence>
<keyword evidence="9 14" id="KW-1133">Transmembrane helix</keyword>
<evidence type="ECO:0000256" key="14">
    <source>
        <dbReference type="SAM" id="Phobius"/>
    </source>
</evidence>
<dbReference type="SMART" id="SM00220">
    <property type="entry name" value="S_TKc"/>
    <property type="match status" value="1"/>
</dbReference>
<evidence type="ECO:0000256" key="12">
    <source>
        <dbReference type="PROSITE-ProRule" id="PRU10141"/>
    </source>
</evidence>
<organism evidence="16">
    <name type="scientific">Davidia involucrata</name>
    <name type="common">Dove tree</name>
    <dbReference type="NCBI Taxonomy" id="16924"/>
    <lineage>
        <taxon>Eukaryota</taxon>
        <taxon>Viridiplantae</taxon>
        <taxon>Streptophyta</taxon>
        <taxon>Embryophyta</taxon>
        <taxon>Tracheophyta</taxon>
        <taxon>Spermatophyta</taxon>
        <taxon>Magnoliopsida</taxon>
        <taxon>eudicotyledons</taxon>
        <taxon>Gunneridae</taxon>
        <taxon>Pentapetalae</taxon>
        <taxon>asterids</taxon>
        <taxon>Cornales</taxon>
        <taxon>Nyssaceae</taxon>
        <taxon>Davidia</taxon>
    </lineage>
</organism>
<accession>A0A5B7B2A9</accession>
<dbReference type="CDD" id="cd14066">
    <property type="entry name" value="STKc_IRAK"/>
    <property type="match status" value="1"/>
</dbReference>
<dbReference type="AlphaFoldDB" id="A0A5B7B2A9"/>
<protein>
    <recommendedName>
        <fullName evidence="15">Protein kinase domain-containing protein</fullName>
    </recommendedName>
</protein>
<keyword evidence="5" id="KW-0732">Signal</keyword>
<reference evidence="16" key="1">
    <citation type="submission" date="2019-08" db="EMBL/GenBank/DDBJ databases">
        <title>Reference gene set and small RNA set construction with multiple tissues from Davidia involucrata Baill.</title>
        <authorList>
            <person name="Yang H."/>
            <person name="Zhou C."/>
            <person name="Li G."/>
            <person name="Wang J."/>
            <person name="Gao P."/>
            <person name="Wang M."/>
            <person name="Wang R."/>
            <person name="Zhao Y."/>
        </authorList>
    </citation>
    <scope>NUCLEOTIDE SEQUENCE</scope>
    <source>
        <tissue evidence="16">Mixed with DoveR01_LX</tissue>
    </source>
</reference>
<dbReference type="Gene3D" id="3.30.200.20">
    <property type="entry name" value="Phosphorylase Kinase, domain 1"/>
    <property type="match status" value="1"/>
</dbReference>
<dbReference type="GO" id="GO:0005524">
    <property type="term" value="F:ATP binding"/>
    <property type="evidence" value="ECO:0007669"/>
    <property type="project" value="UniProtKB-UniRule"/>
</dbReference>
<dbReference type="Gene3D" id="1.10.510.10">
    <property type="entry name" value="Transferase(Phosphotransferase) domain 1"/>
    <property type="match status" value="1"/>
</dbReference>
<dbReference type="PANTHER" id="PTHR34590:SF15">
    <property type="entry name" value="PROTEIN KINASE DOMAIN-CONTAINING PROTEIN"/>
    <property type="match status" value="1"/>
</dbReference>
<dbReference type="Gene3D" id="2.60.120.430">
    <property type="entry name" value="Galactose-binding lectin"/>
    <property type="match status" value="2"/>
</dbReference>
<keyword evidence="10 14" id="KW-0472">Membrane</keyword>
<name>A0A5B7B2A9_DAVIN</name>
<dbReference type="GO" id="GO:0004674">
    <property type="term" value="F:protein serine/threonine kinase activity"/>
    <property type="evidence" value="ECO:0007669"/>
    <property type="project" value="UniProtKB-KW"/>
</dbReference>
<evidence type="ECO:0000256" key="1">
    <source>
        <dbReference type="ARBA" id="ARBA00004479"/>
    </source>
</evidence>
<evidence type="ECO:0000313" key="16">
    <source>
        <dbReference type="EMBL" id="MPA62725.1"/>
    </source>
</evidence>
<dbReference type="PROSITE" id="PS00108">
    <property type="entry name" value="PROTEIN_KINASE_ST"/>
    <property type="match status" value="1"/>
</dbReference>
<dbReference type="InterPro" id="IPR008271">
    <property type="entry name" value="Ser/Thr_kinase_AS"/>
</dbReference>
<dbReference type="Pfam" id="PF12819">
    <property type="entry name" value="Malectin_like"/>
    <property type="match status" value="1"/>
</dbReference>
<evidence type="ECO:0000256" key="11">
    <source>
        <dbReference type="ARBA" id="ARBA00023180"/>
    </source>
</evidence>
<sequence length="895" mass="99646">MIQISTPLYLIICFTSLMIMINIPIACNSQALYKPTDSIALDCGSSGESTSEDGREWVGDMMIGSQVLYSKTIEQQPNTSIYSSAQKPPHTKDAVPYFTARVFRSDFTYVFPVTTSGQKFIRLHFYPSTTYQSFDRSKAFFSVIANGFTLLNNFNASLTEDSLGLDTIEKEYSINVEEEDQSGGLQVNLTFTPTSSDHDAYAFINGIEIVSMPTNLYYNNPELTFIDHQQNNPFPLENTTALEMLYRFNVGAQTISPMQDTGMFRTWSPDDDYCSNVGALPVNQNFQPSFTKIPNYTAPALVYQTARSMGNNKTINVGYNLTWNLPVDPGFTYMIRLHFCEFQIQVTQSSDREFTIFITNETADAYADVITWSGGSRVPVFRDYAVLMGGTDNHKQINLSVALHPNSPSRTRHSDAILNGLEVFKLSDPTRNLAGLNPNVPVGMTPPPSTPQPKTKSKRTTTFVIAIVVGVLSGVIALSFLAFLTFRHQRKAQDGGSSHGFASWWRSFSYVAAKPTNTGGSNSHLPSDLCRHFSLAEIKTATNNFDSIFIIGRGGFGDVYKGYIDGGATPVAIKRLKPDSRQGAHEFKTEIEMLSHLRHLHLVSLIGYCNEAREMILVYDYMSRGTLRDHLFDTENPPLSWKQRLEICIGASRGLHYLHAGAKQRIIHRDVKTSNILLDDKWVAKVSDFGLSKINPTDMSNTHISTVVKGSLGYLDPEYYRRQQLTEKSDVYSFGVVLFEVLCARPPLNNLLEKEKVNLAGWARLCYENGTLDQIIDPHLMGKIVPGCLKKFGEIAVNCVHDEGIKRPSMNDVVWSLEFALQLQEGAEEGIDFQIQEFKDKDVHGQDKKVEDRSGQVSSSGVTMTSKSGTSFTSYGSEAMSSGAVFSEIGIPKGR</sequence>
<dbReference type="InterPro" id="IPR017441">
    <property type="entry name" value="Protein_kinase_ATP_BS"/>
</dbReference>
<dbReference type="InterPro" id="IPR001245">
    <property type="entry name" value="Ser-Thr/Tyr_kinase_cat_dom"/>
</dbReference>
<keyword evidence="8 12" id="KW-0067">ATP-binding</keyword>
<keyword evidence="4 14" id="KW-0812">Transmembrane</keyword>
<keyword evidence="2" id="KW-0723">Serine/threonine-protein kinase</keyword>
<dbReference type="PANTHER" id="PTHR34590">
    <property type="entry name" value="OS03G0124300 PROTEIN-RELATED"/>
    <property type="match status" value="1"/>
</dbReference>
<dbReference type="Pfam" id="PF07714">
    <property type="entry name" value="PK_Tyr_Ser-Thr"/>
    <property type="match status" value="1"/>
</dbReference>
<proteinExistence type="predicted"/>
<evidence type="ECO:0000256" key="3">
    <source>
        <dbReference type="ARBA" id="ARBA00022679"/>
    </source>
</evidence>
<keyword evidence="6 12" id="KW-0547">Nucleotide-binding</keyword>
<evidence type="ECO:0000256" key="13">
    <source>
        <dbReference type="SAM" id="MobiDB-lite"/>
    </source>
</evidence>
<feature type="compositionally biased region" description="Basic and acidic residues" evidence="13">
    <location>
        <begin position="844"/>
        <end position="854"/>
    </location>
</feature>
<evidence type="ECO:0000256" key="4">
    <source>
        <dbReference type="ARBA" id="ARBA00022692"/>
    </source>
</evidence>
<dbReference type="FunFam" id="3.30.200.20:FF:000645">
    <property type="entry name" value="Receptor-like protein kinase FERONIA"/>
    <property type="match status" value="1"/>
</dbReference>
<gene>
    <name evidence="16" type="ORF">Din_032166</name>
</gene>
<feature type="transmembrane region" description="Helical" evidence="14">
    <location>
        <begin position="7"/>
        <end position="26"/>
    </location>
</feature>
<evidence type="ECO:0000256" key="7">
    <source>
        <dbReference type="ARBA" id="ARBA00022777"/>
    </source>
</evidence>
<dbReference type="InterPro" id="IPR024788">
    <property type="entry name" value="Malectin-like_Carb-bd_dom"/>
</dbReference>
<feature type="region of interest" description="Disordered" evidence="13">
    <location>
        <begin position="437"/>
        <end position="457"/>
    </location>
</feature>
<dbReference type="PROSITE" id="PS00107">
    <property type="entry name" value="PROTEIN_KINASE_ATP"/>
    <property type="match status" value="1"/>
</dbReference>
<dbReference type="GO" id="GO:0010038">
    <property type="term" value="P:response to metal ion"/>
    <property type="evidence" value="ECO:0007669"/>
    <property type="project" value="UniProtKB-ARBA"/>
</dbReference>
<comment type="subcellular location">
    <subcellularLocation>
        <location evidence="1">Membrane</location>
        <topology evidence="1">Single-pass type I membrane protein</topology>
    </subcellularLocation>
</comment>
<evidence type="ECO:0000256" key="9">
    <source>
        <dbReference type="ARBA" id="ARBA00022989"/>
    </source>
</evidence>
<dbReference type="FunFam" id="1.10.510.10:FF:000252">
    <property type="entry name" value="Receptor-like protein kinase FERONIA"/>
    <property type="match status" value="1"/>
</dbReference>
<dbReference type="PROSITE" id="PS50011">
    <property type="entry name" value="PROTEIN_KINASE_DOM"/>
    <property type="match status" value="1"/>
</dbReference>
<dbReference type="InterPro" id="IPR045272">
    <property type="entry name" value="ANXUR1/2-like"/>
</dbReference>
<evidence type="ECO:0000256" key="8">
    <source>
        <dbReference type="ARBA" id="ARBA00022840"/>
    </source>
</evidence>